<evidence type="ECO:0000313" key="2">
    <source>
        <dbReference type="EMBL" id="CAD55667.1"/>
    </source>
</evidence>
<proteinExistence type="predicted"/>
<dbReference type="PROSITE" id="PS51740">
    <property type="entry name" value="SPOVT_ABRB"/>
    <property type="match status" value="1"/>
</dbReference>
<reference evidence="2 4" key="4">
    <citation type="journal article" date="2003" name="Mol. Microbiol.">
        <title>An integrated analysis of the genome of the hyperthermophilic archaeon Pyrococcus abyssi.</title>
        <authorList>
            <person name="Cohen G."/>
            <person name="Barbe V."/>
            <person name="Flament D."/>
            <person name="Galperin M."/>
            <person name="Heilig R."/>
            <person name="Ripp R."/>
            <person name="Lecompte O."/>
            <person name="Prieur D."/>
            <person name="Poch O."/>
            <person name="Quellerou J."/>
            <person name="Thierry J.C."/>
            <person name="Van der Oost J."/>
            <person name="Weissenbach J."/>
            <person name="Zivanovic Y."/>
            <person name="Forterre P."/>
        </authorList>
    </citation>
    <scope>NUCLEOTIDE SEQUENCE [LARGE SCALE GENOMIC DNA]</scope>
    <source>
        <strain evidence="4">GE5 / Orsay</strain>
        <strain evidence="2">Orsay</strain>
    </source>
</reference>
<dbReference type="Proteomes" id="UP000000810">
    <property type="component" value="Chromosome"/>
</dbReference>
<dbReference type="PATRIC" id="fig|272844.11.peg.1106"/>
<dbReference type="KEGG" id="pab:PABs10228"/>
<feature type="domain" description="SpoVT-AbrB" evidence="1">
    <location>
        <begin position="11"/>
        <end position="52"/>
    </location>
</feature>
<dbReference type="SMART" id="SM00966">
    <property type="entry name" value="SpoVT_AbrB"/>
    <property type="match status" value="1"/>
</dbReference>
<dbReference type="InterPro" id="IPR037914">
    <property type="entry name" value="SpoVT-AbrB_sf"/>
</dbReference>
<keyword evidence="4" id="KW-1185">Reference proteome</keyword>
<evidence type="ECO:0000313" key="5">
    <source>
        <dbReference type="Proteomes" id="UP000009139"/>
    </source>
</evidence>
<dbReference type="SUPFAM" id="SSF89447">
    <property type="entry name" value="AbrB/MazE/MraZ-like"/>
    <property type="match status" value="1"/>
</dbReference>
<dbReference type="STRING" id="272844.PABs10228"/>
<dbReference type="Proteomes" id="UP000009139">
    <property type="component" value="Chromosome"/>
</dbReference>
<sequence>MQIYGDINMNVEVKRIDSQGRIVLPKEWRKKWGSEVILIELDDRIEILPRKKPKLSEFFDIIEVEDIGEDIEKDLLKELGEDINEVHR</sequence>
<reference evidence="2" key="3">
    <citation type="journal article" date="2001" name="Genome Res.">
        <title>Genome evolution at the genus level: comparison of three complete genomes of hyperthermophilic archaea.</title>
        <authorList>
            <person name="Lecompte O."/>
            <person name="Ripp R."/>
            <person name="Puzos-Barbe V."/>
            <person name="Duprat S."/>
            <person name="Heilig R."/>
            <person name="Dietrich J."/>
            <person name="Thierry J.C."/>
            <person name="Poch O."/>
        </authorList>
    </citation>
    <scope>NUCLEOTIDE SEQUENCE</scope>
    <source>
        <strain evidence="2">Orsay</strain>
    </source>
</reference>
<gene>
    <name evidence="2" type="ordered locus">PABs10228</name>
</gene>
<dbReference type="EMBL" id="HE613800">
    <property type="protein sequence ID" value="CCE70462.1"/>
    <property type="molecule type" value="Genomic_DNA"/>
</dbReference>
<reference evidence="2" key="2">
    <citation type="journal article" date="2000" name="J. Mol. Biol.">
        <title>Archaeal homologs of eukaryotic methylation guide small nucleolar RNAs: lessons from the Pyrococcus genomes.</title>
        <authorList>
            <person name="Gaspin C."/>
            <person name="Cavaille J."/>
            <person name="Erauso G."/>
        </authorList>
    </citation>
    <scope>NUCLEOTIDE SEQUENCE</scope>
    <source>
        <strain evidence="2">Orsay</strain>
    </source>
</reference>
<evidence type="ECO:0000259" key="1">
    <source>
        <dbReference type="PROSITE" id="PS51740"/>
    </source>
</evidence>
<dbReference type="AlphaFoldDB" id="Q8J2X2"/>
<name>Q8J2X2_PYRAB</name>
<protein>
    <submittedName>
        <fullName evidence="2">Regulators of stationary/sporulation gene expression</fullName>
    </submittedName>
</protein>
<dbReference type="EMBL" id="AJ248286">
    <property type="protein sequence ID" value="CAD55667.1"/>
    <property type="molecule type" value="Genomic_DNA"/>
</dbReference>
<dbReference type="NCBIfam" id="TIGR01439">
    <property type="entry name" value="lp_hng_hel_AbrB"/>
    <property type="match status" value="1"/>
</dbReference>
<organism evidence="2 4">
    <name type="scientific">Pyrococcus abyssi (strain GE5 / Orsay)</name>
    <dbReference type="NCBI Taxonomy" id="272844"/>
    <lineage>
        <taxon>Archaea</taxon>
        <taxon>Methanobacteriati</taxon>
        <taxon>Methanobacteriota</taxon>
        <taxon>Thermococci</taxon>
        <taxon>Thermococcales</taxon>
        <taxon>Thermococcaceae</taxon>
        <taxon>Pyrococcus</taxon>
    </lineage>
</organism>
<dbReference type="InterPro" id="IPR007159">
    <property type="entry name" value="SpoVT-AbrB_dom"/>
</dbReference>
<dbReference type="Gene3D" id="2.10.260.10">
    <property type="match status" value="1"/>
</dbReference>
<dbReference type="HOGENOM" id="CLU_173007_2_0_2"/>
<dbReference type="Pfam" id="PF04014">
    <property type="entry name" value="MazE_antitoxin"/>
    <property type="match status" value="1"/>
</dbReference>
<evidence type="ECO:0000313" key="3">
    <source>
        <dbReference type="EMBL" id="CCE70462.1"/>
    </source>
</evidence>
<evidence type="ECO:0000313" key="4">
    <source>
        <dbReference type="Proteomes" id="UP000000810"/>
    </source>
</evidence>
<reference evidence="2" key="1">
    <citation type="submission" date="1999-07" db="EMBL/GenBank/DDBJ databases">
        <authorList>
            <person name="Genoscope"/>
        </authorList>
    </citation>
    <scope>NUCLEOTIDE SEQUENCE</scope>
    <source>
        <strain evidence="2">Orsay</strain>
    </source>
</reference>
<accession>Q8J2X2</accession>
<dbReference type="eggNOG" id="arCOG04480">
    <property type="taxonomic scope" value="Archaea"/>
</dbReference>
<reference evidence="3 5" key="5">
    <citation type="journal article" date="2012" name="Curr. Microbiol.">
        <title>Re-annotation of two hyperthermophilic archaea Pyrococcus abyssi GE5 and Pyrococcus furiosus DSM 3638.</title>
        <authorList>
            <person name="Gao J."/>
            <person name="Wang J."/>
        </authorList>
    </citation>
    <scope>GENOME REANNOTATION</scope>
    <source>
        <strain evidence="3">GE5</strain>
        <strain evidence="5">GE5 / Orsay</strain>
    </source>
</reference>
<dbReference type="GO" id="GO:0003677">
    <property type="term" value="F:DNA binding"/>
    <property type="evidence" value="ECO:0007669"/>
    <property type="project" value="InterPro"/>
</dbReference>